<keyword evidence="4" id="KW-0804">Transcription</keyword>
<dbReference type="Proteomes" id="UP001597403">
    <property type="component" value="Unassembled WGS sequence"/>
</dbReference>
<dbReference type="PANTHER" id="PTHR30126:SF100">
    <property type="entry name" value="LYSR-FAMILY TRANSCRIPTIONAL REGULATOR"/>
    <property type="match status" value="1"/>
</dbReference>
<dbReference type="InterPro" id="IPR036388">
    <property type="entry name" value="WH-like_DNA-bd_sf"/>
</dbReference>
<dbReference type="InterPro" id="IPR036390">
    <property type="entry name" value="WH_DNA-bd_sf"/>
</dbReference>
<evidence type="ECO:0000256" key="4">
    <source>
        <dbReference type="ARBA" id="ARBA00023163"/>
    </source>
</evidence>
<keyword evidence="2" id="KW-0805">Transcription regulation</keyword>
<sequence length="312" mass="35672">MESRHLFTFLVVVEVGSFTRAAQRLDYAQSSITAQIQALEAELGTPLFDRMNKKILLTDAGRRLLPYAQEISKMHALAKDAIRSDAEMSGTLTIGAPESLAAFRLPNIIREYRTHYPAVKIILKPGACPELLEMIRSGALDMAFLLQPEMEDRELHIETLVYEKMAMIAPIDHPLVGRTTIVPEDLRTETILHTESGCTYRTLFEQYLNSHGIFPDPSLEFWSIEAIKQCVMAGLGISFLPLVAVERELQEHKLARLDWDDREQQVYTQLSYHLKKWQSPALDAFLNIVHRHASEWQRAPLYQYSVNIDHIE</sequence>
<accession>A0ABW4UYY3</accession>
<dbReference type="EMBL" id="JBHUGF010000010">
    <property type="protein sequence ID" value="MFD1991405.1"/>
    <property type="molecule type" value="Genomic_DNA"/>
</dbReference>
<dbReference type="PANTHER" id="PTHR30126">
    <property type="entry name" value="HTH-TYPE TRANSCRIPTIONAL REGULATOR"/>
    <property type="match status" value="1"/>
</dbReference>
<dbReference type="Gene3D" id="1.10.10.10">
    <property type="entry name" value="Winged helix-like DNA-binding domain superfamily/Winged helix DNA-binding domain"/>
    <property type="match status" value="1"/>
</dbReference>
<dbReference type="Pfam" id="PF03466">
    <property type="entry name" value="LysR_substrate"/>
    <property type="match status" value="1"/>
</dbReference>
<evidence type="ECO:0000259" key="5">
    <source>
        <dbReference type="PROSITE" id="PS50931"/>
    </source>
</evidence>
<comment type="caution">
    <text evidence="6">The sequence shown here is derived from an EMBL/GenBank/DDBJ whole genome shotgun (WGS) entry which is preliminary data.</text>
</comment>
<keyword evidence="3" id="KW-0238">DNA-binding</keyword>
<organism evidence="6 7">
    <name type="scientific">Paenibacillus nicotianae</name>
    <dbReference type="NCBI Taxonomy" id="1526551"/>
    <lineage>
        <taxon>Bacteria</taxon>
        <taxon>Bacillati</taxon>
        <taxon>Bacillota</taxon>
        <taxon>Bacilli</taxon>
        <taxon>Bacillales</taxon>
        <taxon>Paenibacillaceae</taxon>
        <taxon>Paenibacillus</taxon>
    </lineage>
</organism>
<keyword evidence="7" id="KW-1185">Reference proteome</keyword>
<gene>
    <name evidence="6" type="ORF">ACFSGI_15635</name>
</gene>
<name>A0ABW4UYY3_9BACL</name>
<proteinExistence type="inferred from homology"/>
<dbReference type="PRINTS" id="PR00039">
    <property type="entry name" value="HTHLYSR"/>
</dbReference>
<protein>
    <submittedName>
        <fullName evidence="6">LysR family transcriptional regulator</fullName>
    </submittedName>
</protein>
<evidence type="ECO:0000256" key="2">
    <source>
        <dbReference type="ARBA" id="ARBA00023015"/>
    </source>
</evidence>
<dbReference type="InterPro" id="IPR000847">
    <property type="entry name" value="LysR_HTH_N"/>
</dbReference>
<comment type="similarity">
    <text evidence="1">Belongs to the LysR transcriptional regulatory family.</text>
</comment>
<dbReference type="PROSITE" id="PS50931">
    <property type="entry name" value="HTH_LYSR"/>
    <property type="match status" value="1"/>
</dbReference>
<dbReference type="CDD" id="cd05466">
    <property type="entry name" value="PBP2_LTTR_substrate"/>
    <property type="match status" value="1"/>
</dbReference>
<dbReference type="Pfam" id="PF00126">
    <property type="entry name" value="HTH_1"/>
    <property type="match status" value="1"/>
</dbReference>
<dbReference type="InterPro" id="IPR005119">
    <property type="entry name" value="LysR_subst-bd"/>
</dbReference>
<dbReference type="Gene3D" id="3.40.190.290">
    <property type="match status" value="1"/>
</dbReference>
<dbReference type="RefSeq" id="WP_204825146.1">
    <property type="nucleotide sequence ID" value="NZ_JBHUGF010000010.1"/>
</dbReference>
<evidence type="ECO:0000313" key="7">
    <source>
        <dbReference type="Proteomes" id="UP001597403"/>
    </source>
</evidence>
<evidence type="ECO:0000256" key="3">
    <source>
        <dbReference type="ARBA" id="ARBA00023125"/>
    </source>
</evidence>
<evidence type="ECO:0000256" key="1">
    <source>
        <dbReference type="ARBA" id="ARBA00009437"/>
    </source>
</evidence>
<dbReference type="SUPFAM" id="SSF53850">
    <property type="entry name" value="Periplasmic binding protein-like II"/>
    <property type="match status" value="1"/>
</dbReference>
<reference evidence="7" key="1">
    <citation type="journal article" date="2019" name="Int. J. Syst. Evol. Microbiol.">
        <title>The Global Catalogue of Microorganisms (GCM) 10K type strain sequencing project: providing services to taxonomists for standard genome sequencing and annotation.</title>
        <authorList>
            <consortium name="The Broad Institute Genomics Platform"/>
            <consortium name="The Broad Institute Genome Sequencing Center for Infectious Disease"/>
            <person name="Wu L."/>
            <person name="Ma J."/>
        </authorList>
    </citation>
    <scope>NUCLEOTIDE SEQUENCE [LARGE SCALE GENOMIC DNA]</scope>
    <source>
        <strain evidence="7">CGMCC 1.15067</strain>
    </source>
</reference>
<feature type="domain" description="HTH lysR-type" evidence="5">
    <location>
        <begin position="1"/>
        <end position="58"/>
    </location>
</feature>
<evidence type="ECO:0000313" key="6">
    <source>
        <dbReference type="EMBL" id="MFD1991405.1"/>
    </source>
</evidence>
<dbReference type="SUPFAM" id="SSF46785">
    <property type="entry name" value="Winged helix' DNA-binding domain"/>
    <property type="match status" value="1"/>
</dbReference>